<dbReference type="PANTHER" id="PTHR42786:SF2">
    <property type="entry name" value="TRNA (CYTIDINE_URIDINE-2'-O-)-METHYLTRANSFERASE TRMJ"/>
    <property type="match status" value="1"/>
</dbReference>
<evidence type="ECO:0000256" key="1">
    <source>
        <dbReference type="ARBA" id="ARBA00007228"/>
    </source>
</evidence>
<feature type="domain" description="tRNA/rRNA methyltransferase SpoU type" evidence="5">
    <location>
        <begin position="4"/>
        <end position="160"/>
    </location>
</feature>
<gene>
    <name evidence="6" type="ORF">EDC62_0597</name>
</gene>
<proteinExistence type="inferred from homology"/>
<evidence type="ECO:0000256" key="4">
    <source>
        <dbReference type="ARBA" id="ARBA00022691"/>
    </source>
</evidence>
<keyword evidence="4" id="KW-0949">S-adenosyl-L-methionine</keyword>
<organism evidence="6 7">
    <name type="scientific">Tibeticola sediminis</name>
    <dbReference type="NCBI Taxonomy" id="1917811"/>
    <lineage>
        <taxon>Bacteria</taxon>
        <taxon>Pseudomonadati</taxon>
        <taxon>Pseudomonadota</taxon>
        <taxon>Betaproteobacteria</taxon>
        <taxon>Burkholderiales</taxon>
        <taxon>Comamonadaceae</taxon>
        <taxon>Tibeticola</taxon>
    </lineage>
</organism>
<dbReference type="GO" id="GO:0005829">
    <property type="term" value="C:cytosol"/>
    <property type="evidence" value="ECO:0007669"/>
    <property type="project" value="TreeGrafter"/>
</dbReference>
<dbReference type="GO" id="GO:0003723">
    <property type="term" value="F:RNA binding"/>
    <property type="evidence" value="ECO:0007669"/>
    <property type="project" value="InterPro"/>
</dbReference>
<dbReference type="RefSeq" id="WP_124220299.1">
    <property type="nucleotide sequence ID" value="NZ_RKQL01000001.1"/>
</dbReference>
<comment type="similarity">
    <text evidence="1">Belongs to the class IV-like SAM-binding methyltransferase superfamily. RNA methyltransferase TrmH family.</text>
</comment>
<evidence type="ECO:0000259" key="5">
    <source>
        <dbReference type="Pfam" id="PF00588"/>
    </source>
</evidence>
<dbReference type="Proteomes" id="UP000272193">
    <property type="component" value="Unassembled WGS sequence"/>
</dbReference>
<dbReference type="Gene3D" id="3.40.1280.10">
    <property type="match status" value="1"/>
</dbReference>
<protein>
    <submittedName>
        <fullName evidence="6">tRNA/rRNA methyltransferase</fullName>
    </submittedName>
</protein>
<dbReference type="GO" id="GO:0002128">
    <property type="term" value="P:tRNA nucleoside ribose methylation"/>
    <property type="evidence" value="ECO:0007669"/>
    <property type="project" value="TreeGrafter"/>
</dbReference>
<dbReference type="InterPro" id="IPR004384">
    <property type="entry name" value="RNA_MeTrfase_TrmJ/LasT"/>
</dbReference>
<reference evidence="6 7" key="1">
    <citation type="submission" date="2018-11" db="EMBL/GenBank/DDBJ databases">
        <title>Genomic Encyclopedia of Type Strains, Phase IV (KMG-IV): sequencing the most valuable type-strain genomes for metagenomic binning, comparative biology and taxonomic classification.</title>
        <authorList>
            <person name="Goeker M."/>
        </authorList>
    </citation>
    <scope>NUCLEOTIDE SEQUENCE [LARGE SCALE GENOMIC DNA]</scope>
    <source>
        <strain evidence="6 7">DSM 101684</strain>
    </source>
</reference>
<name>A0A3N4VG56_9BURK</name>
<comment type="caution">
    <text evidence="6">The sequence shown here is derived from an EMBL/GenBank/DDBJ whole genome shotgun (WGS) entry which is preliminary data.</text>
</comment>
<dbReference type="PANTHER" id="PTHR42786">
    <property type="entry name" value="TRNA/RRNA METHYLTRANSFERASE"/>
    <property type="match status" value="1"/>
</dbReference>
<dbReference type="InterPro" id="IPR029028">
    <property type="entry name" value="Alpha/beta_knot_MTases"/>
</dbReference>
<dbReference type="GO" id="GO:0008173">
    <property type="term" value="F:RNA methyltransferase activity"/>
    <property type="evidence" value="ECO:0007669"/>
    <property type="project" value="InterPro"/>
</dbReference>
<evidence type="ECO:0000256" key="3">
    <source>
        <dbReference type="ARBA" id="ARBA00022679"/>
    </source>
</evidence>
<dbReference type="EMBL" id="RKQL01000001">
    <property type="protein sequence ID" value="RPE72890.1"/>
    <property type="molecule type" value="Genomic_DNA"/>
</dbReference>
<dbReference type="PIRSF" id="PIRSF004808">
    <property type="entry name" value="LasT"/>
    <property type="match status" value="1"/>
</dbReference>
<evidence type="ECO:0000313" key="6">
    <source>
        <dbReference type="EMBL" id="RPE72890.1"/>
    </source>
</evidence>
<evidence type="ECO:0000313" key="7">
    <source>
        <dbReference type="Proteomes" id="UP000272193"/>
    </source>
</evidence>
<dbReference type="Gene3D" id="1.10.8.590">
    <property type="match status" value="1"/>
</dbReference>
<keyword evidence="7" id="KW-1185">Reference proteome</keyword>
<dbReference type="AlphaFoldDB" id="A0A3N4VG56"/>
<keyword evidence="2 6" id="KW-0489">Methyltransferase</keyword>
<keyword evidence="3 6" id="KW-0808">Transferase</keyword>
<dbReference type="CDD" id="cd18093">
    <property type="entry name" value="SpoU-like_TrmJ"/>
    <property type="match status" value="1"/>
</dbReference>
<dbReference type="Pfam" id="PF00588">
    <property type="entry name" value="SpoU_methylase"/>
    <property type="match status" value="1"/>
</dbReference>
<dbReference type="OrthoDB" id="9806346at2"/>
<evidence type="ECO:0000256" key="2">
    <source>
        <dbReference type="ARBA" id="ARBA00022603"/>
    </source>
</evidence>
<dbReference type="SUPFAM" id="SSF75217">
    <property type="entry name" value="alpha/beta knot"/>
    <property type="match status" value="1"/>
</dbReference>
<sequence>MTTRFILIETSHPGNVGAAARALKVMGFDDLVLVAPRWPNVLRRKETIERASGATDVLERARIVATLDEALDGVQHLCATVMVGRDFGPPTQAPRPHLEALAAQARARGEPPPSVAFLFGSERYGMKNEDVYRCHVGLSIPTNPGFGSLNLAAAVQLIAYEWRLALGGYGPWLPAVPTQASEHADAQAVAGVLAHWEQALADIGFLDPSAPKKLMPRLNQLFNRARLTPEEVHILRGIARSMQRTAAAASAAPKATGAAADLPPQ</sequence>
<dbReference type="InterPro" id="IPR029026">
    <property type="entry name" value="tRNA_m1G_MTases_N"/>
</dbReference>
<accession>A0A3N4VG56</accession>
<dbReference type="InterPro" id="IPR001537">
    <property type="entry name" value="SpoU_MeTrfase"/>
</dbReference>